<dbReference type="PANTHER" id="PTHR24171:SF9">
    <property type="entry name" value="ANKYRIN REPEAT DOMAIN-CONTAINING PROTEIN 39"/>
    <property type="match status" value="1"/>
</dbReference>
<name>A0AAE1HKM0_9NEOP</name>
<keyword evidence="1" id="KW-0677">Repeat</keyword>
<dbReference type="InterPro" id="IPR002110">
    <property type="entry name" value="Ankyrin_rpt"/>
</dbReference>
<evidence type="ECO:0000256" key="2">
    <source>
        <dbReference type="ARBA" id="ARBA00023043"/>
    </source>
</evidence>
<keyword evidence="2 3" id="KW-0040">ANK repeat</keyword>
<protein>
    <submittedName>
        <fullName evidence="4">Ankyrin repeat domain-containing protein 39</fullName>
    </submittedName>
</protein>
<dbReference type="PROSITE" id="PS50297">
    <property type="entry name" value="ANK_REP_REGION"/>
    <property type="match status" value="3"/>
</dbReference>
<accession>A0AAE1HKM0</accession>
<dbReference type="Pfam" id="PF00023">
    <property type="entry name" value="Ank"/>
    <property type="match status" value="1"/>
</dbReference>
<dbReference type="PROSITE" id="PS50088">
    <property type="entry name" value="ANK_REPEAT"/>
    <property type="match status" value="3"/>
</dbReference>
<feature type="repeat" description="ANK" evidence="3">
    <location>
        <begin position="90"/>
        <end position="122"/>
    </location>
</feature>
<gene>
    <name evidence="4" type="ORF">KUF71_011865</name>
</gene>
<dbReference type="PRINTS" id="PR01415">
    <property type="entry name" value="ANKYRIN"/>
</dbReference>
<evidence type="ECO:0000256" key="1">
    <source>
        <dbReference type="ARBA" id="ARBA00022737"/>
    </source>
</evidence>
<dbReference type="AlphaFoldDB" id="A0AAE1HKM0"/>
<reference evidence="4" key="1">
    <citation type="submission" date="2021-07" db="EMBL/GenBank/DDBJ databases">
        <authorList>
            <person name="Catto M.A."/>
            <person name="Jacobson A."/>
            <person name="Kennedy G."/>
            <person name="Labadie P."/>
            <person name="Hunt B.G."/>
            <person name="Srinivasan R."/>
        </authorList>
    </citation>
    <scope>NUCLEOTIDE SEQUENCE</scope>
    <source>
        <strain evidence="4">PL_HMW_Pooled</strain>
        <tissue evidence="4">Head</tissue>
    </source>
</reference>
<reference evidence="4" key="2">
    <citation type="journal article" date="2023" name="BMC Genomics">
        <title>Pest status, molecular evolution, and epigenetic factors derived from the genome assembly of Frankliniella fusca, a thysanopteran phytovirus vector.</title>
        <authorList>
            <person name="Catto M.A."/>
            <person name="Labadie P.E."/>
            <person name="Jacobson A.L."/>
            <person name="Kennedy G.G."/>
            <person name="Srinivasan R."/>
            <person name="Hunt B.G."/>
        </authorList>
    </citation>
    <scope>NUCLEOTIDE SEQUENCE</scope>
    <source>
        <strain evidence="4">PL_HMW_Pooled</strain>
    </source>
</reference>
<evidence type="ECO:0000313" key="4">
    <source>
        <dbReference type="EMBL" id="KAK3922396.1"/>
    </source>
</evidence>
<feature type="repeat" description="ANK" evidence="3">
    <location>
        <begin position="56"/>
        <end position="88"/>
    </location>
</feature>
<dbReference type="Pfam" id="PF12796">
    <property type="entry name" value="Ank_2"/>
    <property type="match status" value="1"/>
</dbReference>
<sequence length="163" mass="17538">MCDHDHASASSNPSVHQTLDEIDFDRSLGNAALCGEVDKVAEHLRKGTNVNSLDAGGYAPLHYAARQGHVDIARMLLSHGGDVNIQTRSGKATALLRAAFSGQKEMCQFLIQKGADVKAVDDDGQTVLHRAVKSGHLSLVNYILEIAPELKTQADKRGLLPMI</sequence>
<dbReference type="Proteomes" id="UP001219518">
    <property type="component" value="Unassembled WGS sequence"/>
</dbReference>
<comment type="caution">
    <text evidence="4">The sequence shown here is derived from an EMBL/GenBank/DDBJ whole genome shotgun (WGS) entry which is preliminary data.</text>
</comment>
<evidence type="ECO:0000256" key="3">
    <source>
        <dbReference type="PROSITE-ProRule" id="PRU00023"/>
    </source>
</evidence>
<proteinExistence type="predicted"/>
<dbReference type="PANTHER" id="PTHR24171">
    <property type="entry name" value="ANKYRIN REPEAT DOMAIN-CONTAINING PROTEIN 39-RELATED"/>
    <property type="match status" value="1"/>
</dbReference>
<feature type="repeat" description="ANK" evidence="3">
    <location>
        <begin position="123"/>
        <end position="155"/>
    </location>
</feature>
<dbReference type="InterPro" id="IPR036770">
    <property type="entry name" value="Ankyrin_rpt-contain_sf"/>
</dbReference>
<dbReference type="SUPFAM" id="SSF48403">
    <property type="entry name" value="Ankyrin repeat"/>
    <property type="match status" value="1"/>
</dbReference>
<organism evidence="4 5">
    <name type="scientific">Frankliniella fusca</name>
    <dbReference type="NCBI Taxonomy" id="407009"/>
    <lineage>
        <taxon>Eukaryota</taxon>
        <taxon>Metazoa</taxon>
        <taxon>Ecdysozoa</taxon>
        <taxon>Arthropoda</taxon>
        <taxon>Hexapoda</taxon>
        <taxon>Insecta</taxon>
        <taxon>Pterygota</taxon>
        <taxon>Neoptera</taxon>
        <taxon>Paraneoptera</taxon>
        <taxon>Thysanoptera</taxon>
        <taxon>Terebrantia</taxon>
        <taxon>Thripoidea</taxon>
        <taxon>Thripidae</taxon>
        <taxon>Frankliniella</taxon>
    </lineage>
</organism>
<keyword evidence="5" id="KW-1185">Reference proteome</keyword>
<dbReference type="EMBL" id="JAHWGI010001090">
    <property type="protein sequence ID" value="KAK3922396.1"/>
    <property type="molecule type" value="Genomic_DNA"/>
</dbReference>
<evidence type="ECO:0000313" key="5">
    <source>
        <dbReference type="Proteomes" id="UP001219518"/>
    </source>
</evidence>
<dbReference type="Gene3D" id="1.25.40.20">
    <property type="entry name" value="Ankyrin repeat-containing domain"/>
    <property type="match status" value="1"/>
</dbReference>
<dbReference type="SMART" id="SM00248">
    <property type="entry name" value="ANK"/>
    <property type="match status" value="3"/>
</dbReference>